<gene>
    <name evidence="1" type="ORF">FXB38_00675</name>
</gene>
<sequence length="80" mass="8812">MGGEVHRLGPRWFACRCCHGIDSRRTAPPSATRFPTLSPSLRAERSNPVSFRGGILDCFVARAPRNDAERASLAMTAERL</sequence>
<dbReference type="EMBL" id="VSSR01000002">
    <property type="protein sequence ID" value="TYL88508.1"/>
    <property type="molecule type" value="Genomic_DNA"/>
</dbReference>
<organism evidence="1 2">
    <name type="scientific">Bradyrhizobium cytisi</name>
    <dbReference type="NCBI Taxonomy" id="515489"/>
    <lineage>
        <taxon>Bacteria</taxon>
        <taxon>Pseudomonadati</taxon>
        <taxon>Pseudomonadota</taxon>
        <taxon>Alphaproteobacteria</taxon>
        <taxon>Hyphomicrobiales</taxon>
        <taxon>Nitrobacteraceae</taxon>
        <taxon>Bradyrhizobium</taxon>
    </lineage>
</organism>
<keyword evidence="2" id="KW-1185">Reference proteome</keyword>
<proteinExistence type="predicted"/>
<name>A0A5S4X333_9BRAD</name>
<protein>
    <submittedName>
        <fullName evidence="1">Uncharacterized protein</fullName>
    </submittedName>
</protein>
<dbReference type="AlphaFoldDB" id="A0A5S4X333"/>
<accession>A0A5S4X333</accession>
<evidence type="ECO:0000313" key="2">
    <source>
        <dbReference type="Proteomes" id="UP000324853"/>
    </source>
</evidence>
<dbReference type="Proteomes" id="UP000324853">
    <property type="component" value="Unassembled WGS sequence"/>
</dbReference>
<comment type="caution">
    <text evidence="1">The sequence shown here is derived from an EMBL/GenBank/DDBJ whole genome shotgun (WGS) entry which is preliminary data.</text>
</comment>
<reference evidence="1 2" key="1">
    <citation type="submission" date="2019-08" db="EMBL/GenBank/DDBJ databases">
        <title>Bradyrhizobium hipponensis sp. nov., a rhizobium isolated from a Lupinus angustifolius root nodule in Tunisia.</title>
        <authorList>
            <person name="Off K."/>
            <person name="Rejili M."/>
            <person name="Mars M."/>
            <person name="Brachmann A."/>
            <person name="Marin M."/>
        </authorList>
    </citation>
    <scope>NUCLEOTIDE SEQUENCE [LARGE SCALE GENOMIC DNA]</scope>
    <source>
        <strain evidence="1 2">CTAW11</strain>
    </source>
</reference>
<dbReference type="OrthoDB" id="8256480at2"/>
<evidence type="ECO:0000313" key="1">
    <source>
        <dbReference type="EMBL" id="TYL88508.1"/>
    </source>
</evidence>